<feature type="domain" description="FAD dependent oxidoreductase central" evidence="5">
    <location>
        <begin position="398"/>
        <end position="451"/>
    </location>
</feature>
<dbReference type="Gene3D" id="3.30.1360.120">
    <property type="entry name" value="Probable tRNA modification gtpase trme, domain 1"/>
    <property type="match status" value="1"/>
</dbReference>
<evidence type="ECO:0000256" key="1">
    <source>
        <dbReference type="ARBA" id="ARBA00008609"/>
    </source>
</evidence>
<dbReference type="Pfam" id="PF08669">
    <property type="entry name" value="GCV_T_C"/>
    <property type="match status" value="1"/>
</dbReference>
<dbReference type="SUPFAM" id="SSF54373">
    <property type="entry name" value="FAD-linked reductases, C-terminal domain"/>
    <property type="match status" value="1"/>
</dbReference>
<evidence type="ECO:0000259" key="4">
    <source>
        <dbReference type="Pfam" id="PF08669"/>
    </source>
</evidence>
<dbReference type="InterPro" id="IPR029043">
    <property type="entry name" value="GcvT/YgfZ_C"/>
</dbReference>
<dbReference type="Gene3D" id="3.30.70.1400">
    <property type="entry name" value="Aminomethyltransferase beta-barrel domains"/>
    <property type="match status" value="1"/>
</dbReference>
<dbReference type="SUPFAM" id="SSF51905">
    <property type="entry name" value="FAD/NAD(P)-binding domain"/>
    <property type="match status" value="1"/>
</dbReference>
<feature type="domain" description="Aminomethyltransferase C-terminal" evidence="4">
    <location>
        <begin position="751"/>
        <end position="827"/>
    </location>
</feature>
<comment type="similarity">
    <text evidence="1">Belongs to the GcvT family.</text>
</comment>
<proteinExistence type="inferred from homology"/>
<accession>A0A5Q3Q8Q0</accession>
<protein>
    <submittedName>
        <fullName evidence="6">FAD-dependent oxidoreductase</fullName>
    </submittedName>
</protein>
<sequence>MTSTAAGTAPTFQSTLGPRAEVVVIGAGIVGCSAALALAERGLTDVLVLEQGPLFATGGSSAHAPGLVFQTNASQTMTQLAARTVERFTSFEADCFHQVGGIEVAATPERWHELHRKLGQAQAWGVEAELLGASEVLERIPEIDAALIHGGLHVPTDGIAKPVRAAEAMAAAAERRGARFADHTEVTGFSFDSGRISVVHTSRGDVEVDRVLCCAGIWGPSVGAMAGVSVPVQPLAHQYAVTTPLPEWAGHAAEVAQPILRHQDRSMYFRQIHDRVGIGSYQHRAIPVRASDLTRTAAVGDGAEAPSSGGGWKGMASVHDFTPEDFETPWSDARTLLPFLQDSEIAEGMNGLFLFTPDGSPVLGLSREVPNFWIAEAVWITHSAGVGEAVAEWMTGEQPTIDLRSGDIRRFEGFAHGPSYVAERSAQNFREVYDIVHPQQPPEHPRPLRTSPFYVRHREHEAFFLEANGWERPHWFETNKSLVDERTIHPPGDWAGRYWSPIVAAEQQATREGVAMYDMSSLARAEVSGRGALGLLQRLTTNQLDRTPGYVTYTLMLEPNAGVRAHITVARLSENTFQVGCNGQRDIAWMQDHADDTTFVRDITGGTCCIGLWGPHAREVLAELASIDVSHEAFRFFRARRLFVGEVPVTALRLSYVGELGWELYTSAEFGLRLWDLLAEAGAEYGIVPAGRGAFNALRIEKGYRAWGADMWSVHDPDESGLGFAVKPDKGEFVGRDALLRRRESDPRKLLRCLRIDDGTVVSGNEPVFVDDAAVGFTTSAAYGHTVDASLAYAWLPAEYSSEGTPLRVSYFDRRHAATVVADPFFDPDMSRMRR</sequence>
<dbReference type="Pfam" id="PF16350">
    <property type="entry name" value="FAO_M"/>
    <property type="match status" value="1"/>
</dbReference>
<dbReference type="Pfam" id="PF01266">
    <property type="entry name" value="DAO"/>
    <property type="match status" value="1"/>
</dbReference>
<evidence type="ECO:0000313" key="6">
    <source>
        <dbReference type="EMBL" id="QGK70753.1"/>
    </source>
</evidence>
<dbReference type="Gene3D" id="3.50.50.60">
    <property type="entry name" value="FAD/NAD(P)-binding domain"/>
    <property type="match status" value="1"/>
</dbReference>
<feature type="domain" description="GCVT N-terminal" evidence="3">
    <location>
        <begin position="453"/>
        <end position="730"/>
    </location>
</feature>
<dbReference type="RefSeq" id="WP_154077334.1">
    <property type="nucleotide sequence ID" value="NZ_CP045929.1"/>
</dbReference>
<dbReference type="Pfam" id="PF01571">
    <property type="entry name" value="GCV_T"/>
    <property type="match status" value="1"/>
</dbReference>
<dbReference type="InterPro" id="IPR013977">
    <property type="entry name" value="GcvT_C"/>
</dbReference>
<dbReference type="SUPFAM" id="SSF101790">
    <property type="entry name" value="Aminomethyltransferase beta-barrel domain"/>
    <property type="match status" value="1"/>
</dbReference>
<organism evidence="6 7">
    <name type="scientific">Allosaccharopolyspora coralli</name>
    <dbReference type="NCBI Taxonomy" id="2665642"/>
    <lineage>
        <taxon>Bacteria</taxon>
        <taxon>Bacillati</taxon>
        <taxon>Actinomycetota</taxon>
        <taxon>Actinomycetes</taxon>
        <taxon>Pseudonocardiales</taxon>
        <taxon>Pseudonocardiaceae</taxon>
        <taxon>Allosaccharopolyspora</taxon>
    </lineage>
</organism>
<dbReference type="Proteomes" id="UP000371041">
    <property type="component" value="Chromosome"/>
</dbReference>
<dbReference type="Gene3D" id="3.30.9.10">
    <property type="entry name" value="D-Amino Acid Oxidase, subunit A, domain 2"/>
    <property type="match status" value="1"/>
</dbReference>
<evidence type="ECO:0000259" key="2">
    <source>
        <dbReference type="Pfam" id="PF01266"/>
    </source>
</evidence>
<name>A0A5Q3Q8Q0_9PSEU</name>
<dbReference type="Gene3D" id="2.40.30.110">
    <property type="entry name" value="Aminomethyltransferase beta-barrel domains"/>
    <property type="match status" value="1"/>
</dbReference>
<evidence type="ECO:0000259" key="5">
    <source>
        <dbReference type="Pfam" id="PF16350"/>
    </source>
</evidence>
<feature type="domain" description="FAD dependent oxidoreductase" evidence="2">
    <location>
        <begin position="22"/>
        <end position="393"/>
    </location>
</feature>
<dbReference type="InterPro" id="IPR028896">
    <property type="entry name" value="GcvT/YgfZ/DmdA"/>
</dbReference>
<dbReference type="AlphaFoldDB" id="A0A5Q3Q8Q0"/>
<evidence type="ECO:0000313" key="7">
    <source>
        <dbReference type="Proteomes" id="UP000371041"/>
    </source>
</evidence>
<dbReference type="InterPro" id="IPR027266">
    <property type="entry name" value="TrmE/GcvT-like"/>
</dbReference>
<gene>
    <name evidence="6" type="ORF">GIY23_15620</name>
</gene>
<dbReference type="InterPro" id="IPR006076">
    <property type="entry name" value="FAD-dep_OxRdtase"/>
</dbReference>
<dbReference type="EMBL" id="CP045929">
    <property type="protein sequence ID" value="QGK70753.1"/>
    <property type="molecule type" value="Genomic_DNA"/>
</dbReference>
<dbReference type="PANTHER" id="PTHR43757:SF2">
    <property type="entry name" value="AMINOMETHYLTRANSFERASE, MITOCHONDRIAL"/>
    <property type="match status" value="1"/>
</dbReference>
<dbReference type="SUPFAM" id="SSF103025">
    <property type="entry name" value="Folate-binding domain"/>
    <property type="match status" value="1"/>
</dbReference>
<dbReference type="InterPro" id="IPR036188">
    <property type="entry name" value="FAD/NAD-bd_sf"/>
</dbReference>
<keyword evidence="7" id="KW-1185">Reference proteome</keyword>
<evidence type="ECO:0000259" key="3">
    <source>
        <dbReference type="Pfam" id="PF01571"/>
    </source>
</evidence>
<dbReference type="InterPro" id="IPR032503">
    <property type="entry name" value="FAO_M"/>
</dbReference>
<dbReference type="PANTHER" id="PTHR43757">
    <property type="entry name" value="AMINOMETHYLTRANSFERASE"/>
    <property type="match status" value="1"/>
</dbReference>
<dbReference type="InterPro" id="IPR006222">
    <property type="entry name" value="GCVT_N"/>
</dbReference>
<reference evidence="7" key="1">
    <citation type="submission" date="2019-11" db="EMBL/GenBank/DDBJ databases">
        <title>The complete genome sequence of Saccharopolyspora sp. E2A.</title>
        <authorList>
            <person name="Zhang G."/>
        </authorList>
    </citation>
    <scope>NUCLEOTIDE SEQUENCE [LARGE SCALE GENOMIC DNA]</scope>
    <source>
        <strain evidence="7">E2A</strain>
    </source>
</reference>
<dbReference type="KEGG" id="sace:GIY23_15620"/>